<gene>
    <name evidence="3" type="ordered locus">SVEN_6539</name>
</gene>
<dbReference type="HOGENOM" id="CLU_054109_0_0_11"/>
<feature type="compositionally biased region" description="Pro residues" evidence="1">
    <location>
        <begin position="18"/>
        <end position="27"/>
    </location>
</feature>
<dbReference type="CDD" id="cd04301">
    <property type="entry name" value="NAT_SF"/>
    <property type="match status" value="1"/>
</dbReference>
<evidence type="ECO:0000313" key="3">
    <source>
        <dbReference type="EMBL" id="CCA59825.1"/>
    </source>
</evidence>
<evidence type="ECO:0000256" key="1">
    <source>
        <dbReference type="SAM" id="MobiDB-lite"/>
    </source>
</evidence>
<dbReference type="Proteomes" id="UP000006854">
    <property type="component" value="Chromosome"/>
</dbReference>
<dbReference type="SUPFAM" id="SSF55729">
    <property type="entry name" value="Acyl-CoA N-acyltransferases (Nat)"/>
    <property type="match status" value="1"/>
</dbReference>
<feature type="region of interest" description="Disordered" evidence="1">
    <location>
        <begin position="18"/>
        <end position="53"/>
    </location>
</feature>
<keyword evidence="4" id="KW-1185">Reference proteome</keyword>
<dbReference type="Gene3D" id="3.40.630.90">
    <property type="match status" value="1"/>
</dbReference>
<reference evidence="3 4" key="1">
    <citation type="journal article" date="2011" name="BMC Genomics">
        <title>Genome-wide analysis of the role of GlnR in Streptomyces venezuelae provides new insights into global nitrogen regulation in actinomycetes.</title>
        <authorList>
            <person name="Pullan S.T."/>
            <person name="Bibb M.J."/>
            <person name="Merrick M."/>
        </authorList>
    </citation>
    <scope>NUCLEOTIDE SEQUENCE [LARGE SCALE GENOMIC DNA]</scope>
    <source>
        <strain evidence="4">ATCC 10712 / CBS 650.69 / DSM 40230 / JCM 4526 / NBRC 13096 / PD 04745</strain>
    </source>
</reference>
<feature type="domain" description="N-acetyltransferase" evidence="2">
    <location>
        <begin position="52"/>
        <end position="181"/>
    </location>
</feature>
<dbReference type="PROSITE" id="PS51186">
    <property type="entry name" value="GNAT"/>
    <property type="match status" value="1"/>
</dbReference>
<dbReference type="InterPro" id="IPR000182">
    <property type="entry name" value="GNAT_dom"/>
</dbReference>
<dbReference type="Pfam" id="PF18014">
    <property type="entry name" value="Acetyltransf_18"/>
    <property type="match status" value="1"/>
</dbReference>
<dbReference type="InterPro" id="IPR016181">
    <property type="entry name" value="Acyl_CoA_acyltransferase"/>
</dbReference>
<keyword evidence="3" id="KW-0808">Transferase</keyword>
<dbReference type="PANTHER" id="PTHR47237">
    <property type="entry name" value="SLL0310 PROTEIN"/>
    <property type="match status" value="1"/>
</dbReference>
<dbReference type="InterPro" id="IPR041496">
    <property type="entry name" value="YitH/HolE_GNAT"/>
</dbReference>
<evidence type="ECO:0000259" key="2">
    <source>
        <dbReference type="PROSITE" id="PS51186"/>
    </source>
</evidence>
<protein>
    <submittedName>
        <fullName evidence="3">GCN5-related N-acetyltransferase</fullName>
    </submittedName>
</protein>
<proteinExistence type="predicted"/>
<dbReference type="KEGG" id="sve:SVEN_6539"/>
<dbReference type="AlphaFoldDB" id="F2RGA5"/>
<dbReference type="InterPro" id="IPR052729">
    <property type="entry name" value="Acyl/Acetyltrans_Enzymes"/>
</dbReference>
<dbReference type="Gene3D" id="3.40.630.30">
    <property type="match status" value="1"/>
</dbReference>
<dbReference type="PATRIC" id="fig|953739.5.peg.1757"/>
<dbReference type="PANTHER" id="PTHR47237:SF1">
    <property type="entry name" value="SLL0310 PROTEIN"/>
    <property type="match status" value="1"/>
</dbReference>
<sequence length="331" mass="35389">MSTHPVPLYPSLPWALAPPAPRTPVPRSPDRLPARSRLLKEPPMASVSSGSLSVSPATERDWELVRSWCAEEGWNPGRSDAAAFFAQDPQGFFLGRVDGEPVSAISVVTYDEAYAFLGFYLVRPELRGLGHGLATWRAALAHAGDRSVGLDGVPEQQDNYRRSGFTTAYRTARYVGEVPATDAPAAGVVPAGQIDPAVLAAYDSACHHADRPRFLAAWLATPGHRALVRVVDGRPTGYGVVRPAQDEARVGPLFADTPGDAAVLLDALAGEARAFGSARIAVDMPESNPAAARLAEERGLEPTFETARMYTGPVRPVARERVYGVTTLELG</sequence>
<evidence type="ECO:0000313" key="4">
    <source>
        <dbReference type="Proteomes" id="UP000006854"/>
    </source>
</evidence>
<dbReference type="STRING" id="953739.SVEN_6539"/>
<name>F2RGA5_STRVP</name>
<organism evidence="3 4">
    <name type="scientific">Streptomyces venezuelae (strain ATCC 10712 / CBS 650.69 / DSM 40230 / JCM 4526 / NBRC 13096 / PD 04745)</name>
    <dbReference type="NCBI Taxonomy" id="953739"/>
    <lineage>
        <taxon>Bacteria</taxon>
        <taxon>Bacillati</taxon>
        <taxon>Actinomycetota</taxon>
        <taxon>Actinomycetes</taxon>
        <taxon>Kitasatosporales</taxon>
        <taxon>Streptomycetaceae</taxon>
        <taxon>Streptomyces</taxon>
    </lineage>
</organism>
<dbReference type="GO" id="GO:0016747">
    <property type="term" value="F:acyltransferase activity, transferring groups other than amino-acyl groups"/>
    <property type="evidence" value="ECO:0007669"/>
    <property type="project" value="InterPro"/>
</dbReference>
<dbReference type="EMBL" id="FR845719">
    <property type="protein sequence ID" value="CCA59825.1"/>
    <property type="molecule type" value="Genomic_DNA"/>
</dbReference>
<dbReference type="Pfam" id="PF00583">
    <property type="entry name" value="Acetyltransf_1"/>
    <property type="match status" value="1"/>
</dbReference>
<dbReference type="eggNOG" id="COG0456">
    <property type="taxonomic scope" value="Bacteria"/>
</dbReference>
<accession>F2RGA5</accession>